<evidence type="ECO:0000313" key="4">
    <source>
        <dbReference type="Proteomes" id="UP001138540"/>
    </source>
</evidence>
<feature type="compositionally biased region" description="Basic residues" evidence="1">
    <location>
        <begin position="82"/>
        <end position="98"/>
    </location>
</feature>
<dbReference type="EMBL" id="JACHKA010000001">
    <property type="protein sequence ID" value="MBB5986688.1"/>
    <property type="molecule type" value="Genomic_DNA"/>
</dbReference>
<name>A0ABR6NHD6_9SPHN</name>
<dbReference type="InterPro" id="IPR032874">
    <property type="entry name" value="DDE_dom"/>
</dbReference>
<protein>
    <submittedName>
        <fullName evidence="3">Transposase-like protein</fullName>
    </submittedName>
</protein>
<reference evidence="3 4" key="1">
    <citation type="submission" date="2020-08" db="EMBL/GenBank/DDBJ databases">
        <title>Exploring microbial biodiversity for novel pathways involved in the catabolism of aromatic compounds derived from lignin.</title>
        <authorList>
            <person name="Elkins J."/>
        </authorList>
    </citation>
    <scope>NUCLEOTIDE SEQUENCE [LARGE SCALE GENOMIC DNA]</scope>
    <source>
        <strain evidence="3 4">B1D3A</strain>
    </source>
</reference>
<keyword evidence="4" id="KW-1185">Reference proteome</keyword>
<sequence length="116" mass="13754">MWRTVNKEGGVLDVLVQKRRNKIAPMKLLRKLLMNQGFIPDTIVTDDLAFHEAAMREIGCRDRQRPGRLRDNNRAENSQLPVRRRQRKMQRFKSRRRPSGSSQPTAIYNTFKLQRH</sequence>
<comment type="caution">
    <text evidence="3">The sequence shown here is derived from an EMBL/GenBank/DDBJ whole genome shotgun (WGS) entry which is preliminary data.</text>
</comment>
<dbReference type="PANTHER" id="PTHR35528:SF3">
    <property type="entry name" value="BLL1675 PROTEIN"/>
    <property type="match status" value="1"/>
</dbReference>
<feature type="compositionally biased region" description="Basic and acidic residues" evidence="1">
    <location>
        <begin position="61"/>
        <end position="74"/>
    </location>
</feature>
<dbReference type="PANTHER" id="PTHR35528">
    <property type="entry name" value="BLL1675 PROTEIN"/>
    <property type="match status" value="1"/>
</dbReference>
<dbReference type="Proteomes" id="UP001138540">
    <property type="component" value="Unassembled WGS sequence"/>
</dbReference>
<gene>
    <name evidence="3" type="ORF">HNP60_002662</name>
</gene>
<evidence type="ECO:0000313" key="3">
    <source>
        <dbReference type="EMBL" id="MBB5986688.1"/>
    </source>
</evidence>
<evidence type="ECO:0000259" key="2">
    <source>
        <dbReference type="Pfam" id="PF13610"/>
    </source>
</evidence>
<feature type="domain" description="DDE" evidence="2">
    <location>
        <begin position="1"/>
        <end position="97"/>
    </location>
</feature>
<dbReference type="InterPro" id="IPR052183">
    <property type="entry name" value="IS_Transposase"/>
</dbReference>
<proteinExistence type="predicted"/>
<accession>A0ABR6NHD6</accession>
<evidence type="ECO:0000256" key="1">
    <source>
        <dbReference type="SAM" id="MobiDB-lite"/>
    </source>
</evidence>
<organism evidence="3 4">
    <name type="scientific">Sphingobium lignivorans</name>
    <dbReference type="NCBI Taxonomy" id="2735886"/>
    <lineage>
        <taxon>Bacteria</taxon>
        <taxon>Pseudomonadati</taxon>
        <taxon>Pseudomonadota</taxon>
        <taxon>Alphaproteobacteria</taxon>
        <taxon>Sphingomonadales</taxon>
        <taxon>Sphingomonadaceae</taxon>
        <taxon>Sphingobium</taxon>
    </lineage>
</organism>
<feature type="region of interest" description="Disordered" evidence="1">
    <location>
        <begin position="61"/>
        <end position="116"/>
    </location>
</feature>
<dbReference type="Pfam" id="PF13610">
    <property type="entry name" value="DDE_Tnp_IS240"/>
    <property type="match status" value="1"/>
</dbReference>
<feature type="compositionally biased region" description="Polar residues" evidence="1">
    <location>
        <begin position="99"/>
        <end position="116"/>
    </location>
</feature>